<evidence type="ECO:0000313" key="3">
    <source>
        <dbReference type="EMBL" id="GLK12618.1"/>
    </source>
</evidence>
<dbReference type="InterPro" id="IPR036291">
    <property type="entry name" value="NAD(P)-bd_dom_sf"/>
</dbReference>
<dbReference type="GO" id="GO:0032787">
    <property type="term" value="P:monocarboxylic acid metabolic process"/>
    <property type="evidence" value="ECO:0007669"/>
    <property type="project" value="UniProtKB-ARBA"/>
</dbReference>
<dbReference type="PANTHER" id="PTHR42879">
    <property type="entry name" value="3-OXOACYL-(ACYL-CARRIER-PROTEIN) REDUCTASE"/>
    <property type="match status" value="1"/>
</dbReference>
<dbReference type="InterPro" id="IPR020904">
    <property type="entry name" value="Sc_DH/Rdtase_CS"/>
</dbReference>
<name>A0A9W6I6M9_9ACTN</name>
<dbReference type="EMBL" id="BSEV01000017">
    <property type="protein sequence ID" value="GLK12618.1"/>
    <property type="molecule type" value="Genomic_DNA"/>
</dbReference>
<evidence type="ECO:0000256" key="1">
    <source>
        <dbReference type="ARBA" id="ARBA00006484"/>
    </source>
</evidence>
<comment type="caution">
    <text evidence="3">The sequence shown here is derived from an EMBL/GenBank/DDBJ whole genome shotgun (WGS) entry which is preliminary data.</text>
</comment>
<reference evidence="3" key="2">
    <citation type="submission" date="2023-01" db="EMBL/GenBank/DDBJ databases">
        <authorList>
            <person name="Sun Q."/>
            <person name="Evtushenko L."/>
        </authorList>
    </citation>
    <scope>NUCLEOTIDE SEQUENCE</scope>
    <source>
        <strain evidence="3">VKM Ac-2007</strain>
    </source>
</reference>
<comment type="similarity">
    <text evidence="1 2">Belongs to the short-chain dehydrogenases/reductases (SDR) family.</text>
</comment>
<dbReference type="SUPFAM" id="SSF51735">
    <property type="entry name" value="NAD(P)-binding Rossmann-fold domains"/>
    <property type="match status" value="1"/>
</dbReference>
<gene>
    <name evidence="3" type="ORF">GCM10017600_60280</name>
</gene>
<dbReference type="RefSeq" id="WP_271220939.1">
    <property type="nucleotide sequence ID" value="NZ_BAAAVD010000037.1"/>
</dbReference>
<evidence type="ECO:0000313" key="4">
    <source>
        <dbReference type="Proteomes" id="UP001143474"/>
    </source>
</evidence>
<dbReference type="PRINTS" id="PR00081">
    <property type="entry name" value="GDHRDH"/>
</dbReference>
<sequence length="285" mass="29974">MTALTTGTKRFEGRRALVTGASRGIGAGIAERLAAEGADVVITARTLSRHDRLAGSLEQTAERLAEHGARVETVVADLTDEDARRDVVPTAAELLGGPIDILVNNAAAAIYQPLEDFPLHRRKVVFEANVHAPLDLMQSVIPGMRARGAGWIVNVSSASARPRQGPPFQLVPPGTSLAVYAASKAALNRINNGLGAELHGSGIRVNTVEPRAAVLSEGAAALVGDTIRPDQVESMAEMVEAVVALCDCAEDVTGRSFVSLDLIKEWGIDVRGLDGKEQADGTGHR</sequence>
<protein>
    <submittedName>
        <fullName evidence="3">Oxidoreductase</fullName>
    </submittedName>
</protein>
<organism evidence="3 4">
    <name type="scientific">Streptosporangium carneum</name>
    <dbReference type="NCBI Taxonomy" id="47481"/>
    <lineage>
        <taxon>Bacteria</taxon>
        <taxon>Bacillati</taxon>
        <taxon>Actinomycetota</taxon>
        <taxon>Actinomycetes</taxon>
        <taxon>Streptosporangiales</taxon>
        <taxon>Streptosporangiaceae</taxon>
        <taxon>Streptosporangium</taxon>
    </lineage>
</organism>
<dbReference type="Pfam" id="PF00106">
    <property type="entry name" value="adh_short"/>
    <property type="match status" value="1"/>
</dbReference>
<accession>A0A9W6I6M9</accession>
<dbReference type="AlphaFoldDB" id="A0A9W6I6M9"/>
<dbReference type="CDD" id="cd05233">
    <property type="entry name" value="SDR_c"/>
    <property type="match status" value="1"/>
</dbReference>
<dbReference type="Gene3D" id="3.40.50.720">
    <property type="entry name" value="NAD(P)-binding Rossmann-like Domain"/>
    <property type="match status" value="1"/>
</dbReference>
<dbReference type="Proteomes" id="UP001143474">
    <property type="component" value="Unassembled WGS sequence"/>
</dbReference>
<dbReference type="PROSITE" id="PS00061">
    <property type="entry name" value="ADH_SHORT"/>
    <property type="match status" value="1"/>
</dbReference>
<dbReference type="InterPro" id="IPR050259">
    <property type="entry name" value="SDR"/>
</dbReference>
<evidence type="ECO:0000256" key="2">
    <source>
        <dbReference type="RuleBase" id="RU000363"/>
    </source>
</evidence>
<proteinExistence type="inferred from homology"/>
<dbReference type="InterPro" id="IPR002347">
    <property type="entry name" value="SDR_fam"/>
</dbReference>
<keyword evidence="4" id="KW-1185">Reference proteome</keyword>
<reference evidence="3" key="1">
    <citation type="journal article" date="2014" name="Int. J. Syst. Evol. Microbiol.">
        <title>Complete genome sequence of Corynebacterium casei LMG S-19264T (=DSM 44701T), isolated from a smear-ripened cheese.</title>
        <authorList>
            <consortium name="US DOE Joint Genome Institute (JGI-PGF)"/>
            <person name="Walter F."/>
            <person name="Albersmeier A."/>
            <person name="Kalinowski J."/>
            <person name="Ruckert C."/>
        </authorList>
    </citation>
    <scope>NUCLEOTIDE SEQUENCE</scope>
    <source>
        <strain evidence="3">VKM Ac-2007</strain>
    </source>
</reference>
<dbReference type="PRINTS" id="PR00080">
    <property type="entry name" value="SDRFAMILY"/>
</dbReference>